<gene>
    <name evidence="2" type="ORF">JR347_14425</name>
</gene>
<keyword evidence="1" id="KW-0732">Signal</keyword>
<feature type="chain" id="PRO_5037731602" evidence="1">
    <location>
        <begin position="23"/>
        <end position="5416"/>
    </location>
</feature>
<evidence type="ECO:0000313" key="3">
    <source>
        <dbReference type="Proteomes" id="UP000662783"/>
    </source>
</evidence>
<keyword evidence="3" id="KW-1185">Reference proteome</keyword>
<dbReference type="InterPro" id="IPR028994">
    <property type="entry name" value="Integrin_alpha_N"/>
</dbReference>
<protein>
    <submittedName>
        <fullName evidence="2">Gliding motility-associated C-terminal domain-containing protein</fullName>
    </submittedName>
</protein>
<dbReference type="KEGG" id="fuv:JR347_14425"/>
<evidence type="ECO:0000313" key="2">
    <source>
        <dbReference type="EMBL" id="QSE96780.1"/>
    </source>
</evidence>
<dbReference type="EMBL" id="CP070608">
    <property type="protein sequence ID" value="QSE96780.1"/>
    <property type="molecule type" value="Genomic_DNA"/>
</dbReference>
<reference evidence="2" key="1">
    <citation type="submission" date="2021-02" db="EMBL/GenBank/DDBJ databases">
        <title>Fulvivirga sp. S481 isolated from sea water.</title>
        <authorList>
            <person name="Bae S.S."/>
            <person name="Baek K."/>
        </authorList>
    </citation>
    <scope>NUCLEOTIDE SEQUENCE</scope>
    <source>
        <strain evidence="2">S481</strain>
    </source>
</reference>
<name>A0A974WF24_9BACT</name>
<feature type="signal peptide" evidence="1">
    <location>
        <begin position="1"/>
        <end position="22"/>
    </location>
</feature>
<accession>A0A974WF24</accession>
<evidence type="ECO:0000256" key="1">
    <source>
        <dbReference type="SAM" id="SignalP"/>
    </source>
</evidence>
<dbReference type="Pfam" id="PF13585">
    <property type="entry name" value="CHU_C"/>
    <property type="match status" value="1"/>
</dbReference>
<dbReference type="RefSeq" id="WP_205721294.1">
    <property type="nucleotide sequence ID" value="NZ_CP070608.1"/>
</dbReference>
<dbReference type="Proteomes" id="UP000662783">
    <property type="component" value="Chromosome"/>
</dbReference>
<proteinExistence type="predicted"/>
<organism evidence="2 3">
    <name type="scientific">Fulvivirga lutea</name>
    <dbReference type="NCBI Taxonomy" id="2810512"/>
    <lineage>
        <taxon>Bacteria</taxon>
        <taxon>Pseudomonadati</taxon>
        <taxon>Bacteroidota</taxon>
        <taxon>Cytophagia</taxon>
        <taxon>Cytophagales</taxon>
        <taxon>Fulvivirgaceae</taxon>
        <taxon>Fulvivirga</taxon>
    </lineage>
</organism>
<sequence>MIQAFRKCFFLTFLLISFSAFGQEACNNGVDDDGDGLVDCADGDCQFAATIEKGCNCDDGIDNDGDGNIDNTDSDCASFYGLEFIGDDQSCSALDGGGGGTGAFDFVGPPAESGQNTVDTQSKIAVGDMNCDGIPDVVTTSKWNQSLRIIATSDNQPDGSDRGDVIQDYKTPGKKIFPTGNWFFEQEILIADIDGVCPPEIFTIASKRKNANQAPEEFVLLGFRANPSPSNGDLVPLFDAVSLGPDRPGSLGIADFDCDGDAEIFLKDQIYNAATGELLLDGNIGDWDTEVNGGPVVADIIPGGNLEMVVGNELWSIPALTDGVTQTPTLIADMNTIDPTQQWFPKEIFDNKEYGFDNFSSTSIADVNGDGNLDVVMSGALNSSTGKTAVFFWDITNNTVDHYIVADPIYANGWPFGTSRVNLGDVDGDGKLELSFVAGNQLVVLEESGGILGDDPSDPSGNTDANGHAVKWIRTINDSLSGIISTTVYDFDNDGNPELVYRDSQELVVIDGRDGVTVLWSVTCYSHTFTEGPVIADVDGDSNTDLCVPCNTTNTFDINDPIQQQALGELRCFFSDDNGWLPTRQVWNQQGYAVTNIGDDLSVPCPALDMTTVFSTGDCPNGLPGPQTPLNTFMNQVPTLGADGCPFFPAPDISFVGNDPTLDPSDPDYVDPSDPNYFPAVEVIPPVCGLRGIEVAFNIINSGSLAITDNLDVSFWEGNPTLAVDTLTGEPATLLNTEVLALLGLQVGDTLSQGGITFDYSGRVSTLYIVLNDDGTEFPVDLFNNEFSECFIDNNIFAFPITPTPFTVTIQKISDNTNCDPSVATSNDGELTAVITRDGVTLPLSDFSFQWYDGPDTTSAPLPIAQGGDASTAFQLSNGDYTLVVTDLDKGCSSLPISETIVQLAQTPQASIQVNSNQTVCLPPNGELEVVMADFSGVTFQWFDQFLNPLGITGPVASDLDEGGYNVVVTKNGCDTTLVANIQGPLVPDITASVTQNIVSCADVNTGAVTSEVFLAGVLQDPAQYTFNWYFYDIATSTQGSALPPENGTGPSRTGLAAGDYAVFATQNSTNCTTTFPAIVTITDSRVFPEATVVEVAPQTSCDPAQPNGILEVQINYPGGGPEDPNNFTIRWFRGDNTLDSNEHFDVSADGSQAFNVPGGGVPYTAQVVDVNGCDATDFLAVSESIIYPQLTLTKISDNTICDETLAGTSFNGEIQVSVTYDGVNIPLPDPNYEITWYDGGSIGAPVIAVADPNNPTLSELPGGQQYTAVITRTDIFCPSNAGTVNVLNLSVPPVIDFTMFPSTRCAAPFNGAVTLNTIDGAAVDFGTHTVNWYDGNALKAIPDGTNIGTYFGSGLAPGDQVLLEVIDNATGCSTTQINTITEGQAKPTFTFTTQPNSVCDESLASSLFTGEIVITLDAYPNDPGADGIADTYDYTITSAATGAITQTTAAGVVTFSNLPDDNYTAIVTNNDLDCPSDAVPITVNDIQIPPVIDFTMNPNTRCVAPFNGSVTLNTIDGNPFSPATHTINWYDGNTIDFSGPGGARNPDGTNIETYLGSGIAPGDQVLLEVIDNATGCSTTQLSTITDGQAKPTFTFATQPNSVCDESIATNLFTGEIVITLDPYANDPGVDGNPDTYTYSITGQVTGFTANNNTGVFQNLEDDTYDVVVTNDDLGCPSDVVPVVVSDIQIPPVIDFTMNPNTRCIAPFNGSVTLNTIDGNPFSPATHTINWYDGNTIDFSGPGGTRNPDGTNIETYLGSGIAPGDQVLLEVIDNATGCSTTQLNTITDGQLKPTFTFATQPNSVCNESIATNLFTGEIVITLDPYANDPGVDGIPDTYTYSITGQVTGFTANNNTGVFQNLEDDTYDVVVTNDDLGCLSDVVPVVVSDIQIPPVIDFTMNPNTRCVAPFNGSVTLNTIDGNPFSPATHTINWYDGNTIDFSGPGGTRNPDGTNIVTYLGSGIAPGDQVLLEVIDNASGCSTTQVSTITDAQLKPTFTPSTNPNSVCDATLTVNPFTGEITLTLDANANDPGLDDNYTYDISGPVAQSNSTGVFQNLPNGSYTAIVTNDDLGCASDPVPVVIDFTPSGPAITELLTPSTNCSGSADNGQIEITAIDGNPFDNTTHEINWYNGNSIVFSGGVRNPNLSGTDTYSSIAGDAEYTVEVIDLATGCSSSETYTLPKNQIDPVVTLNTKQNNSICNPSLTNPSVEYNGLITVDVTDTNGDPSHTYTYTWVNVATGNPVLTDFPNAVITPADGTTNSLVSTLDQVPGGTYSVTVLNNILGCESEAKEFTITNVQVLPTPTLNLNQQQTSCGAPNGEIELTAPLGVNFQYEWFVGSGTGTPFVSGTHGTLTSSTIISDLAGNTRFTVRVTDLTTGCRDLAEELVIENLVDPVVAELNKNPNATCDVINLGPTGDFEVQITSGSGPDLTFPTSDYDVLWYTGSTPTGTETRIDGDALTAGSPTLSGLDDGDYTVVIEDQTTFCTSDPLVIEIVDAIVNPTITTGFTQQTSCDYTNNPNGEVTVTVTGPAGPYTVTWFTGSDITGTDITQSSNTGVPVGTPITDDMAGYPAGDYTVLVYNEVTGCTFQETVTITQNIVNPIVSLTPSDHTDCTFDGTITPNLVQGANVNYSFNWYQGQTVGAPGSEVYSATALFGSGDEVLNQTNIQAFGVLNNLYSDFYTLEVIDNENFCTISTSTSFIAPAPAQLDIRFIDVVQPSDCALAEGVLTGYVDLNGSGTADLATEVPNSGDFRFTWYEGLPSDPDPNFFENTIDSYFNGSALNVDVNDIYTNGPVPGGTQDVNYFESVSATDGATIYEQPSGTYTLVVEDLRGVGGTGCIEYASFFLPFVDAQVTTFISKSDDTDCDPAVGNGTIEVIVNEADGTVANQALYPVYLFDVPNPDIVTDPVNPSPVPIQTIQRGGYTSDFSVDVDGWSSTRANITNLLSQNDGLADPRNDVLEIDNTSTTGVHYIELDVVFVPGNNYTINIEYFIPNSNANVDGFRLFSPGAGFFFDGAAGANGVVTNIWDTKSASFTASNESIRIYSMNGVSNNFLASLGNDYLYIAQIEIIDTTIPTTTFSNLGPGDYSIVSQQDFGSGCYSELLQVTIEDAAQPPVLTPTIAHDTWCDNSGNNGDGSISVVPALNPLDIASVDNSPGSPQNTEPNPRTYTYLWNTADGTLAVDGFTQTLLGPNPSTISGLAPGNYQVTVTDDDTGCQTIESYEVIDQDVDPSLAVFNLTPSDRCTPNENGVIEIDANDITPQDGVTPTTSDYSFTLLLLDEITNTYNDVTALSTEVDADPLYRFEDLPAGRYALQIEILDNTFPGFGCVSPPIPAGEIVDNSTDPVLTEAITVDNSCDPSSSGEIHIIADNGAPSAGVYTFNWYLGLDETGTPFNDPTDGTIYSPGDTHPTFGLVGDNESYISDVIHGDYAVEVFDPVTNCFTIRTYEVNYEPLLPSLTVNFESQRACDITIPTAGSIELATVSIDAIDDYEFYLYDNETDLNVGPGNEVALDNDLAGGALFNGLVAGTYYVVGLKVQGATGGLGCATSPVSVVIEDETVQPDISIVPEFDTSCDATNPEGLISITTSTTGGLGDDSNNPVYTYTLTSTNAAATAAITALGGPLTGNGNPTDADNDNVDDDGDDDIIFGLPEALYTIVAENSITGCSVTGQFEITKVEEPIIVQTVDATDMTTCDLTIGGGTATVTSVSPLDVFGAGNTIDDEYSFEWYRGEFGEDFSTAFTNGPFVGVNGADTQTQIELDEGTYYVIATRELGFPPGSGCASPPFRVDILDLSIDPTFTATANSETSCDGSGEGSLVINNIVGTGPLYNITIDEVDGGGALMGNISTNNNYDFGASGAYTETGLGVGFYRTTVFDIGTGCQTIQTREITLSEQPIIITDASATDQTTCDPTINGGTVSINAVTPLTGASIVAEYEIFWYGGALGADFTTASASPAIATDVETVPDLTEGTYYVQVRRRAGFSPGAGCESAPFRVDVFDVSVNPTFTATANSETSCDGSGEGSLVINNIVGTGPLYNITIDEVDGGGALMGNISTNNNYDFGASGAYTETGLGVGFYRTTVFDIGTGCQTIQTREITLSEQPIIITDASATDQTTCDPTINGGTVSINAVTPLTGASIVAEYEIFWYGGALGADFTTASASPAIATDVETVPDLTEGTYYVQVRRRAGFSPGAGCESAPFRVDVFDVSVNPTFTATANSETSCDGSGEGSLVINNIVGTGPLYNITIDEVDGGGALMGNISTNNNYDFGASGAYTETGLGVGFYRTTVFDVGTGCQTIQTREVTLSEQPIIITDASATDQTTCDPTINGGTVSINAVTPLTGASIVAEYEIFWYGGALGADFTTASGGGTIATDVETVPDLTEGTYYVQVRRRAGFSPGAGCESAPFRVDVFDVSVNPTFTASANSETSCDGSGEGSLVINNIVGTGPLYNITIDEVDGGGALMGNISTNNNYDFGFSGPYTETGLGVGFYRTTVFDVGSGCQLVQTREVTFSQQPIIITDAEATDQLTCDPTINGGTVTLNSVTPFGASPDILTEYEIFWYGGALGADFATASGAGTIATDVETVPNLSEGTYYVQVRRRVGFSPGAGCESAPYRLDVFDLSTLPILSYDVPEPDRTCPGATEFYGQVTIDSDVDISLNLADWVFEYDADDDGVFGEVGDDDLPGSYASVVNTIRSATFSGLSAGTYRLTVMDVNGCTNTTDVEIVNDPTASTPNIVDINPDYPDGCDGISGSLEVTSITIGSSGTFGLPDVADPLQFTYEWYFETFDAAGLIAGETTNTLNGLQVGTYYVVVTSVLTQCTSIPKEFEVDDRDIIYPELVLEQTIPQLSCEEPYSGELTATVDEIAGPTGPYTFDWTYEGSAVLPLNVVTGNPVTPEFPAPNVSVLDSLPVGRYDVVVTNTATGCTATQLFIVEDESLFFLPVINTGTEPVTSCDVNNGGIFGIAVPFLDANGIDIYPIRNAGGGPAYNYQIDIYSGDIQGDPNLNDPTFLGDRASQNNVSAGVNVSVGSVQAGLYTVRLIDNNTGCISVKVDEVFVSNTFPQLEIVVENPLVSCDPADPDGQLNVIVDGQPSVSGYTFEWYEGTVATGDPADIIDNKSRLVGVGAGDYTVRVTNNISGCFTDATGTVEEDQLLAPTPTPELLSDRFSCIVEDGELTVTVDGETQGYTFEWYEGEDGTGTVISTNVRVQNLDVGTYSVVAFDNVTGCSSLPASISVGDQRIDPEFVFETEGSKCDEATGLARVVMTNNASVGSITWTDLSNGAGLGLGQEINDVESGEYSALVVTPFGCENEGIAEVGTVITNYNLVSPDGSGTNDNFQIDCITRYPNNNVKIYNRSGVLVYQIDGYNNEDKSFVGLGENGVYGIGNDLPNGTYYYVIDRGDGSKLISGFLELIR</sequence>
<dbReference type="SUPFAM" id="SSF69318">
    <property type="entry name" value="Integrin alpha N-terminal domain"/>
    <property type="match status" value="1"/>
</dbReference>